<accession>A0A1G4BT40</accession>
<evidence type="ECO:0000256" key="5">
    <source>
        <dbReference type="ARBA" id="ARBA00022723"/>
    </source>
</evidence>
<keyword evidence="8" id="KW-0464">Manganese</keyword>
<dbReference type="OrthoDB" id="407298at2759"/>
<dbReference type="Gene3D" id="3.10.450.60">
    <property type="match status" value="1"/>
</dbReference>
<evidence type="ECO:0000256" key="4">
    <source>
        <dbReference type="ARBA" id="ARBA00021175"/>
    </source>
</evidence>
<evidence type="ECO:0000256" key="3">
    <source>
        <dbReference type="ARBA" id="ARBA00013178"/>
    </source>
</evidence>
<dbReference type="Pfam" id="PF00305">
    <property type="entry name" value="Lipoxygenase"/>
    <property type="match status" value="1"/>
</dbReference>
<dbReference type="EC" id="1.13.11.45" evidence="3"/>
<gene>
    <name evidence="10" type="ORF">CORC01_00041</name>
</gene>
<dbReference type="GeneID" id="34553209"/>
<dbReference type="InterPro" id="IPR036226">
    <property type="entry name" value="LipOase_C_sf"/>
</dbReference>
<sequence length="442" mass="49462">MERLSVHPESLRRVRPDEIVTIQVEDEIAQKISTQTQSSLQAQGRLFIIDHSSLANLTLTAGRYAGACQAFFFIHPVSGDFLPLAIRPNNGSPLTYTPLDSANDWKLAKILLNSNDVWHNQWYHLAAAHFSSDLVWMSATRAFSDAHPVWGLIRRLGVNSFAYRVAASESLVCPGCDIEKNFPWNGAEAVTYSQQVWQSDGKAWRRNYLSTKLVRRGLLNCKYGPTLKFFPYYEDVSVIMHAMRAFLTDFVDAYYENDDAIAKDVELIGWFKEVAVEASIVDFPSSISTRLELVDVLAHLAYLISILHGSLNSNSLVQYSGVLPMHPLCLYHPFPVEKGVTSLLPFLPDLNASLQQIALLANFNQGPIINTPDSILFLFDEPSFKGRVNDKVRAAAERYTSTLQKFSDEVGKRKLDSDGLSQGMPFVWNLFNPETAPGILAA</sequence>
<dbReference type="RefSeq" id="XP_022481704.1">
    <property type="nucleotide sequence ID" value="XM_022611699.1"/>
</dbReference>
<evidence type="ECO:0000256" key="7">
    <source>
        <dbReference type="ARBA" id="ARBA00023002"/>
    </source>
</evidence>
<reference evidence="10 11" key="1">
    <citation type="submission" date="2016-09" db="EMBL/GenBank/DDBJ databases">
        <authorList>
            <person name="Capua I."/>
            <person name="De Benedictis P."/>
            <person name="Joannis T."/>
            <person name="Lombin L.H."/>
            <person name="Cattoli G."/>
        </authorList>
    </citation>
    <scope>NUCLEOTIDE SEQUENCE [LARGE SCALE GENOMIC DNA]</scope>
    <source>
        <strain evidence="10 11">IMI 309357</strain>
    </source>
</reference>
<dbReference type="EMBL" id="MJBS01000001">
    <property type="protein sequence ID" value="OHF04570.1"/>
    <property type="molecule type" value="Genomic_DNA"/>
</dbReference>
<evidence type="ECO:0000256" key="1">
    <source>
        <dbReference type="ARBA" id="ARBA00000366"/>
    </source>
</evidence>
<feature type="domain" description="Lipoxygenase" evidence="9">
    <location>
        <begin position="1"/>
        <end position="442"/>
    </location>
</feature>
<dbReference type="InterPro" id="IPR000907">
    <property type="entry name" value="LipOase"/>
</dbReference>
<dbReference type="InterPro" id="IPR013819">
    <property type="entry name" value="LipOase_C"/>
</dbReference>
<evidence type="ECO:0000256" key="2">
    <source>
        <dbReference type="ARBA" id="ARBA00001936"/>
    </source>
</evidence>
<dbReference type="GO" id="GO:0050584">
    <property type="term" value="F:linoleate 11-lipoxygenase activity"/>
    <property type="evidence" value="ECO:0007669"/>
    <property type="project" value="UniProtKB-EC"/>
</dbReference>
<protein>
    <recommendedName>
        <fullName evidence="4">Manganese lipoxygenase</fullName>
        <ecNumber evidence="3">1.13.11.45</ecNumber>
    </recommendedName>
</protein>
<evidence type="ECO:0000259" key="9">
    <source>
        <dbReference type="PROSITE" id="PS51393"/>
    </source>
</evidence>
<name>A0A1G4BT40_9PEZI</name>
<dbReference type="PROSITE" id="PS51393">
    <property type="entry name" value="LIPOXYGENASE_3"/>
    <property type="match status" value="1"/>
</dbReference>
<evidence type="ECO:0000256" key="8">
    <source>
        <dbReference type="ARBA" id="ARBA00023211"/>
    </source>
</evidence>
<dbReference type="SUPFAM" id="SSF48484">
    <property type="entry name" value="Lipoxigenase"/>
    <property type="match status" value="1"/>
</dbReference>
<evidence type="ECO:0000313" key="11">
    <source>
        <dbReference type="Proteomes" id="UP000176998"/>
    </source>
</evidence>
<dbReference type="PANTHER" id="PTHR11771">
    <property type="entry name" value="LIPOXYGENASE"/>
    <property type="match status" value="1"/>
</dbReference>
<dbReference type="GO" id="GO:0034440">
    <property type="term" value="P:lipid oxidation"/>
    <property type="evidence" value="ECO:0007669"/>
    <property type="project" value="InterPro"/>
</dbReference>
<organism evidence="10 11">
    <name type="scientific">Colletotrichum orchidophilum</name>
    <dbReference type="NCBI Taxonomy" id="1209926"/>
    <lineage>
        <taxon>Eukaryota</taxon>
        <taxon>Fungi</taxon>
        <taxon>Dikarya</taxon>
        <taxon>Ascomycota</taxon>
        <taxon>Pezizomycotina</taxon>
        <taxon>Sordariomycetes</taxon>
        <taxon>Hypocreomycetidae</taxon>
        <taxon>Glomerellales</taxon>
        <taxon>Glomerellaceae</taxon>
        <taxon>Colletotrichum</taxon>
    </lineage>
</organism>
<keyword evidence="6" id="KW-0223">Dioxygenase</keyword>
<dbReference type="Gene3D" id="1.20.245.10">
    <property type="entry name" value="Lipoxygenase-1, Domain 5"/>
    <property type="match status" value="1"/>
</dbReference>
<keyword evidence="5" id="KW-0479">Metal-binding</keyword>
<comment type="cofactor">
    <cofactor evidence="2">
        <name>Mn(2+)</name>
        <dbReference type="ChEBI" id="CHEBI:29035"/>
    </cofactor>
</comment>
<dbReference type="STRING" id="1209926.A0A1G4BT40"/>
<comment type="catalytic activity">
    <reaction evidence="1">
        <text>(9Z,12Z)-octadecadienoate + O2 = (11S)-hydroperoxy-(9Z,12Z)-octadecadienoate</text>
        <dbReference type="Rhea" id="RHEA:18993"/>
        <dbReference type="ChEBI" id="CHEBI:15379"/>
        <dbReference type="ChEBI" id="CHEBI:30245"/>
        <dbReference type="ChEBI" id="CHEBI:57467"/>
        <dbReference type="EC" id="1.13.11.45"/>
    </reaction>
</comment>
<keyword evidence="7" id="KW-0560">Oxidoreductase</keyword>
<keyword evidence="11" id="KW-1185">Reference proteome</keyword>
<proteinExistence type="predicted"/>
<evidence type="ECO:0000256" key="6">
    <source>
        <dbReference type="ARBA" id="ARBA00022964"/>
    </source>
</evidence>
<dbReference type="Proteomes" id="UP000176998">
    <property type="component" value="Unassembled WGS sequence"/>
</dbReference>
<dbReference type="GO" id="GO:0043651">
    <property type="term" value="P:linoleic acid metabolic process"/>
    <property type="evidence" value="ECO:0007669"/>
    <property type="project" value="UniProtKB-ARBA"/>
</dbReference>
<comment type="caution">
    <text evidence="10">The sequence shown here is derived from an EMBL/GenBank/DDBJ whole genome shotgun (WGS) entry which is preliminary data.</text>
</comment>
<evidence type="ECO:0000313" key="10">
    <source>
        <dbReference type="EMBL" id="OHF04570.1"/>
    </source>
</evidence>
<dbReference type="GO" id="GO:0046872">
    <property type="term" value="F:metal ion binding"/>
    <property type="evidence" value="ECO:0007669"/>
    <property type="project" value="UniProtKB-KW"/>
</dbReference>
<dbReference type="AlphaFoldDB" id="A0A1G4BT40"/>